<feature type="non-terminal residue" evidence="1">
    <location>
        <position position="144"/>
    </location>
</feature>
<dbReference type="AlphaFoldDB" id="A0A8J9UK41"/>
<proteinExistence type="predicted"/>
<evidence type="ECO:0000313" key="2">
    <source>
        <dbReference type="Proteomes" id="UP000838878"/>
    </source>
</evidence>
<protein>
    <submittedName>
        <fullName evidence="1">Uncharacterized protein</fullName>
    </submittedName>
</protein>
<dbReference type="Proteomes" id="UP000838878">
    <property type="component" value="Chromosome 3"/>
</dbReference>
<accession>A0A8J9UK41</accession>
<sequence>MFSRPIPATAANLIETSQLRRRYYSAQVYAQTQVHSLFLSLSYSGGTIRDTTENLADTLTISLRILLLTSSYKDRTQLIGSTLNLAYILTFFKTGTGYKGNKFEWGDDRVQTLYAAMSGGTERAHWRPGRYCPRPADGVASAAY</sequence>
<dbReference type="OrthoDB" id="7508695at2759"/>
<gene>
    <name evidence="1" type="ORF">BINO364_LOCUS7833</name>
</gene>
<reference evidence="1" key="1">
    <citation type="submission" date="2021-12" db="EMBL/GenBank/DDBJ databases">
        <authorList>
            <person name="Martin H S."/>
        </authorList>
    </citation>
    <scope>NUCLEOTIDE SEQUENCE</scope>
</reference>
<keyword evidence="2" id="KW-1185">Reference proteome</keyword>
<evidence type="ECO:0000313" key="1">
    <source>
        <dbReference type="EMBL" id="CAH0721776.1"/>
    </source>
</evidence>
<organism evidence="1 2">
    <name type="scientific">Brenthis ino</name>
    <name type="common">lesser marbled fritillary</name>
    <dbReference type="NCBI Taxonomy" id="405034"/>
    <lineage>
        <taxon>Eukaryota</taxon>
        <taxon>Metazoa</taxon>
        <taxon>Ecdysozoa</taxon>
        <taxon>Arthropoda</taxon>
        <taxon>Hexapoda</taxon>
        <taxon>Insecta</taxon>
        <taxon>Pterygota</taxon>
        <taxon>Neoptera</taxon>
        <taxon>Endopterygota</taxon>
        <taxon>Lepidoptera</taxon>
        <taxon>Glossata</taxon>
        <taxon>Ditrysia</taxon>
        <taxon>Papilionoidea</taxon>
        <taxon>Nymphalidae</taxon>
        <taxon>Heliconiinae</taxon>
        <taxon>Argynnini</taxon>
        <taxon>Brenthis</taxon>
    </lineage>
</organism>
<name>A0A8J9UK41_9NEOP</name>
<dbReference type="EMBL" id="OV170223">
    <property type="protein sequence ID" value="CAH0721776.1"/>
    <property type="molecule type" value="Genomic_DNA"/>
</dbReference>